<reference evidence="3" key="1">
    <citation type="submission" date="2021-01" db="EMBL/GenBank/DDBJ databases">
        <authorList>
            <person name="Corre E."/>
            <person name="Pelletier E."/>
            <person name="Niang G."/>
            <person name="Scheremetjew M."/>
            <person name="Finn R."/>
            <person name="Kale V."/>
            <person name="Holt S."/>
            <person name="Cochrane G."/>
            <person name="Meng A."/>
            <person name="Brown T."/>
            <person name="Cohen L."/>
        </authorList>
    </citation>
    <scope>NUCLEOTIDE SEQUENCE</scope>
    <source>
        <strain evidence="3">SL-175</strain>
    </source>
</reference>
<sequence>MVRYGAEPLSRSTRAPVPASLPRHSAQTPSGGAGGGGGSGSASPASSMGEDTAELALSSLPHGYESDADFDDLRTRLMASEEREGRLKSEVAALRSSHGALQAQVKMALLSEASDEGERSRQVENLETSLHHERGVRLGLDASMAELLTTVHELRAERETTRAEMDTVFAAKAEAKALRERNAEMQQQWNDTAAAARRSRSKATDGAGSNAKDGGNEAGNDDVDSAHADAGLWEELAEAQRVMTYQAAKLEKATSTMLQVRGKLTTAEGEIESLRRRSGVLQAELKEQKVMERLAIDRVEEVVKERDDRTIQFRGAQTLLDNLRKVHVTLSNEVEGDNGMRAQLRSVTCEAKDMLRQMSEEGDVRYQLAVKSKEVMDQRLQLGKLDTELQALSEQSAEHVALTAFAAELSECNAQLVREVAALRGDLSRLSAAHGADAVEEAKAFAMRHAEDAKRLRVTVREQMELLTFQVEKADIKDKVAVELKRAGEKKDAEILALRLKLGEAQKLEGLSLLAGGSGGGGRAGGGGGGGGSVGSKPATIGGGSTPSYWGGATGAGSVGAVVAVAADEDAPPLSFVQRQFEWNQKLLKRRL</sequence>
<feature type="coiled-coil region" evidence="1">
    <location>
        <begin position="375"/>
        <end position="433"/>
    </location>
</feature>
<dbReference type="AlphaFoldDB" id="A0A7S0SIL8"/>
<accession>A0A7S0SIL8</accession>
<feature type="region of interest" description="Disordered" evidence="2">
    <location>
        <begin position="519"/>
        <end position="539"/>
    </location>
</feature>
<protein>
    <submittedName>
        <fullName evidence="3">Uncharacterized protein</fullName>
    </submittedName>
</protein>
<evidence type="ECO:0000313" key="3">
    <source>
        <dbReference type="EMBL" id="CAD8708126.1"/>
    </source>
</evidence>
<organism evidence="3">
    <name type="scientific">Mantoniella antarctica</name>
    <dbReference type="NCBI Taxonomy" id="81844"/>
    <lineage>
        <taxon>Eukaryota</taxon>
        <taxon>Viridiplantae</taxon>
        <taxon>Chlorophyta</taxon>
        <taxon>Mamiellophyceae</taxon>
        <taxon>Mamiellales</taxon>
        <taxon>Mamiellaceae</taxon>
        <taxon>Mantoniella</taxon>
    </lineage>
</organism>
<feature type="coiled-coil region" evidence="1">
    <location>
        <begin position="257"/>
        <end position="284"/>
    </location>
</feature>
<feature type="compositionally biased region" description="Gly residues" evidence="2">
    <location>
        <begin position="519"/>
        <end position="534"/>
    </location>
</feature>
<gene>
    <name evidence="3" type="ORF">MANT1106_LOCUS10809</name>
</gene>
<feature type="region of interest" description="Disordered" evidence="2">
    <location>
        <begin position="181"/>
        <end position="225"/>
    </location>
</feature>
<evidence type="ECO:0000256" key="2">
    <source>
        <dbReference type="SAM" id="MobiDB-lite"/>
    </source>
</evidence>
<proteinExistence type="predicted"/>
<keyword evidence="1" id="KW-0175">Coiled coil</keyword>
<dbReference type="EMBL" id="HBFC01018141">
    <property type="protein sequence ID" value="CAD8708126.1"/>
    <property type="molecule type" value="Transcribed_RNA"/>
</dbReference>
<feature type="compositionally biased region" description="Gly residues" evidence="2">
    <location>
        <begin position="31"/>
        <end position="40"/>
    </location>
</feature>
<evidence type="ECO:0000256" key="1">
    <source>
        <dbReference type="SAM" id="Coils"/>
    </source>
</evidence>
<feature type="region of interest" description="Disordered" evidence="2">
    <location>
        <begin position="1"/>
        <end position="65"/>
    </location>
</feature>
<name>A0A7S0SIL8_9CHLO</name>